<protein>
    <recommendedName>
        <fullName evidence="3">DUF559 domain-containing protein</fullName>
    </recommendedName>
</protein>
<dbReference type="EMBL" id="CADDAV010000001">
    <property type="protein sequence ID" value="CAB0578454.1"/>
    <property type="molecule type" value="Genomic_DNA"/>
</dbReference>
<dbReference type="InterPro" id="IPR011335">
    <property type="entry name" value="Restrct_endonuc-II-like"/>
</dbReference>
<organism evidence="1 2">
    <name type="scientific">Corynebacterium diphtheriae</name>
    <dbReference type="NCBI Taxonomy" id="1717"/>
    <lineage>
        <taxon>Bacteria</taxon>
        <taxon>Bacillati</taxon>
        <taxon>Actinomycetota</taxon>
        <taxon>Actinomycetes</taxon>
        <taxon>Mycobacteriales</taxon>
        <taxon>Corynebacteriaceae</taxon>
        <taxon>Corynebacterium</taxon>
    </lineage>
</organism>
<reference evidence="1 2" key="1">
    <citation type="submission" date="2020-02" db="EMBL/GenBank/DDBJ databases">
        <authorList>
            <person name="Brisse S."/>
        </authorList>
    </citation>
    <scope>NUCLEOTIDE SEQUENCE [LARGE SCALE GENOMIC DNA]</scope>
    <source>
        <strain evidence="1">CIP107547</strain>
    </source>
</reference>
<evidence type="ECO:0008006" key="3">
    <source>
        <dbReference type="Google" id="ProtNLM"/>
    </source>
</evidence>
<gene>
    <name evidence="1" type="ORF">CIP107547_00088</name>
</gene>
<dbReference type="Proteomes" id="UP000480222">
    <property type="component" value="Unassembled WGS sequence"/>
</dbReference>
<evidence type="ECO:0000313" key="1">
    <source>
        <dbReference type="EMBL" id="CAB0578454.1"/>
    </source>
</evidence>
<accession>A0A811G1K9</accession>
<dbReference type="Gene3D" id="3.40.960.10">
    <property type="entry name" value="VSR Endonuclease"/>
    <property type="match status" value="1"/>
</dbReference>
<name>A0A811G1K9_CORDP</name>
<dbReference type="SUPFAM" id="SSF52980">
    <property type="entry name" value="Restriction endonuclease-like"/>
    <property type="match status" value="1"/>
</dbReference>
<evidence type="ECO:0000313" key="2">
    <source>
        <dbReference type="Proteomes" id="UP000480222"/>
    </source>
</evidence>
<comment type="caution">
    <text evidence="1">The sequence shown here is derived from an EMBL/GenBank/DDBJ whole genome shotgun (WGS) entry which is preliminary data.</text>
</comment>
<sequence length="294" mass="33259">MLPCAVMGEFRGTISYATRTRRLKAGSLIRVISGIYWEGELESPAAVTELLAALTRHGYALTAVSLYQFYCSQPISLPVHVSTERRITSTKYVVAHHVKRLRTVEVRGVCTECGVDSVKHLPDRQAIALLDVAYSGRHGSAVLRRESPMRVSARVKTLVDRAAVGADSVPERILVRALREAGLECTSNFRVGVYFWDVKLRDYNIVIEVDGYFYHNAGAENKNTFVNDRWKMNDAAVRGYLVLRYPASSVFEELDTIVGQVIFATRVVREELVVVDSTRRWHRGPWEWLPLDSW</sequence>
<dbReference type="AlphaFoldDB" id="A0A811G1K9"/>
<proteinExistence type="predicted"/>